<comment type="subcellular location">
    <subcellularLocation>
        <location evidence="3 19">Cytoplasm</location>
    </subcellularLocation>
</comment>
<keyword evidence="22" id="KW-1185">Reference proteome</keyword>
<keyword evidence="12 19" id="KW-0133">Cell shape</keyword>
<dbReference type="GO" id="GO:0009252">
    <property type="term" value="P:peptidoglycan biosynthetic process"/>
    <property type="evidence" value="ECO:0007669"/>
    <property type="project" value="UniProtKB-UniRule"/>
</dbReference>
<evidence type="ECO:0000256" key="8">
    <source>
        <dbReference type="ARBA" id="ARBA00022618"/>
    </source>
</evidence>
<keyword evidence="14 19" id="KW-0560">Oxidoreductase</keyword>
<evidence type="ECO:0000256" key="13">
    <source>
        <dbReference type="ARBA" id="ARBA00022984"/>
    </source>
</evidence>
<accession>V8C9A9</accession>
<dbReference type="RefSeq" id="WP_023927449.1">
    <property type="nucleotide sequence ID" value="NZ_KI669454.1"/>
</dbReference>
<evidence type="ECO:0000256" key="2">
    <source>
        <dbReference type="ARBA" id="ARBA00003921"/>
    </source>
</evidence>
<dbReference type="GO" id="GO:0005829">
    <property type="term" value="C:cytosol"/>
    <property type="evidence" value="ECO:0007669"/>
    <property type="project" value="TreeGrafter"/>
</dbReference>
<feature type="domain" description="UDP-N-acetylenolpyruvoylglucosamine reductase C-terminal" evidence="20">
    <location>
        <begin position="278"/>
        <end position="336"/>
    </location>
</feature>
<evidence type="ECO:0000256" key="12">
    <source>
        <dbReference type="ARBA" id="ARBA00022960"/>
    </source>
</evidence>
<comment type="caution">
    <text evidence="21">The sequence shown here is derived from an EMBL/GenBank/DDBJ whole genome shotgun (WGS) entry which is preliminary data.</text>
</comment>
<evidence type="ECO:0000256" key="11">
    <source>
        <dbReference type="ARBA" id="ARBA00022857"/>
    </source>
</evidence>
<dbReference type="PANTHER" id="PTHR21071">
    <property type="entry name" value="UDP-N-ACETYLENOLPYRUVOYLGLUCOSAMINE REDUCTASE"/>
    <property type="match status" value="1"/>
</dbReference>
<comment type="cofactor">
    <cofactor evidence="1 19">
        <name>FAD</name>
        <dbReference type="ChEBI" id="CHEBI:57692"/>
    </cofactor>
</comment>
<dbReference type="GO" id="GO:0071555">
    <property type="term" value="P:cell wall organization"/>
    <property type="evidence" value="ECO:0007669"/>
    <property type="project" value="UniProtKB-KW"/>
</dbReference>
<dbReference type="eggNOG" id="COG0812">
    <property type="taxonomic scope" value="Bacteria"/>
</dbReference>
<evidence type="ECO:0000256" key="1">
    <source>
        <dbReference type="ARBA" id="ARBA00001974"/>
    </source>
</evidence>
<feature type="active site" evidence="19">
    <location>
        <position position="391"/>
    </location>
</feature>
<dbReference type="InterPro" id="IPR036635">
    <property type="entry name" value="MurB_C_sf"/>
</dbReference>
<comment type="function">
    <text evidence="2 19">Cell wall formation.</text>
</comment>
<dbReference type="UniPathway" id="UPA00219"/>
<dbReference type="STRING" id="1357400.HMPREF2086_00725"/>
<dbReference type="HAMAP" id="MF_00037">
    <property type="entry name" value="MurB"/>
    <property type="match status" value="1"/>
</dbReference>
<dbReference type="SUPFAM" id="SSF56194">
    <property type="entry name" value="Uridine diphospho-N-Acetylenolpyruvylglucosamine reductase, MurB, C-terminal domain"/>
    <property type="match status" value="2"/>
</dbReference>
<evidence type="ECO:0000313" key="22">
    <source>
        <dbReference type="Proteomes" id="UP000018731"/>
    </source>
</evidence>
<comment type="similarity">
    <text evidence="19">Belongs to the MurB family.</text>
</comment>
<keyword evidence="10 19" id="KW-0274">FAD</keyword>
<evidence type="ECO:0000256" key="6">
    <source>
        <dbReference type="ARBA" id="ARBA00015188"/>
    </source>
</evidence>
<reference evidence="21 22" key="1">
    <citation type="journal article" date="2014" name="Genome Announc.">
        <title>Draft genome sequences of six enterohepatic helicobacter species isolated from humans and one from rhesus macaques.</title>
        <authorList>
            <person name="Shen Z."/>
            <person name="Sheh A."/>
            <person name="Young S.K."/>
            <person name="Abouelliel A."/>
            <person name="Ward D.V."/>
            <person name="Earl A.M."/>
            <person name="Fox J.G."/>
        </authorList>
    </citation>
    <scope>NUCLEOTIDE SEQUENCE [LARGE SCALE GENOMIC DNA]</scope>
    <source>
        <strain evidence="21 22">MIT 99-5501</strain>
    </source>
</reference>
<feature type="active site" evidence="19">
    <location>
        <position position="250"/>
    </location>
</feature>
<dbReference type="SUPFAM" id="SSF56176">
    <property type="entry name" value="FAD-binding/transporter-associated domain-like"/>
    <property type="match status" value="1"/>
</dbReference>
<keyword evidence="15 19" id="KW-0131">Cell cycle</keyword>
<dbReference type="AlphaFoldDB" id="V8C9A9"/>
<organism evidence="21 22">
    <name type="scientific">Helicobacter macacae MIT 99-5501</name>
    <dbReference type="NCBI Taxonomy" id="1357400"/>
    <lineage>
        <taxon>Bacteria</taxon>
        <taxon>Pseudomonadati</taxon>
        <taxon>Campylobacterota</taxon>
        <taxon>Epsilonproteobacteria</taxon>
        <taxon>Campylobacterales</taxon>
        <taxon>Helicobacteraceae</taxon>
        <taxon>Helicobacter</taxon>
    </lineage>
</organism>
<keyword evidence="7 19" id="KW-0963">Cytoplasm</keyword>
<proteinExistence type="inferred from homology"/>
<gene>
    <name evidence="19" type="primary">murB</name>
    <name evidence="21" type="ORF">HMPREF2086_00725</name>
</gene>
<keyword evidence="16 19" id="KW-0961">Cell wall biogenesis/degradation</keyword>
<dbReference type="Gene3D" id="3.30.465.10">
    <property type="match status" value="1"/>
</dbReference>
<dbReference type="Proteomes" id="UP000018731">
    <property type="component" value="Unassembled WGS sequence"/>
</dbReference>
<feature type="active site" description="Proton donor" evidence="19">
    <location>
        <position position="292"/>
    </location>
</feature>
<dbReference type="PANTHER" id="PTHR21071:SF4">
    <property type="entry name" value="UDP-N-ACETYLENOLPYRUVOYLGLUCOSAMINE REDUCTASE"/>
    <property type="match status" value="1"/>
</dbReference>
<dbReference type="GO" id="GO:0008360">
    <property type="term" value="P:regulation of cell shape"/>
    <property type="evidence" value="ECO:0007669"/>
    <property type="project" value="UniProtKB-KW"/>
</dbReference>
<comment type="pathway">
    <text evidence="4 19">Cell wall biogenesis; peptidoglycan biosynthesis.</text>
</comment>
<dbReference type="InterPro" id="IPR016169">
    <property type="entry name" value="FAD-bd_PCMH_sub2"/>
</dbReference>
<dbReference type="EMBL" id="AZJI01000004">
    <property type="protein sequence ID" value="ETD23978.1"/>
    <property type="molecule type" value="Genomic_DNA"/>
</dbReference>
<sequence length="396" mass="43496">MFLKIINFATYTSLKIGTPLPVWVLERSDEVAFGALGSHKVWDRLDKLEKDFLEKLTQAKSNTKADLSHTNLDLSSLASDFISLNSDLGNDLASEELSSNEILENEILEGKISSSEIFKTKQSTCGKQQQSLKSLYTCIGNGYNLLVSPNAKHLVMLSSEFDYILTKDTLQNPKDSSEVIEVGGKTSSSSLFRFCKQHNLGGLEFLRSLPGSVGGLVKMNAGMKQYEIKDTLLEVCIDGIWRSDFALSYRSSDIAGIISAARFRLKKGFDSSLLAQFQAMRSTHPKEPSCGSCFRNPSGDYAGRLIEAVGLKGAKQNGVGFSSHHANFLVNFGTKSTQASPTQVDSTQTNSTKTNFTKIDSCQAEFADALAMIELAKKRVKERFGIELVPEVQIVH</sequence>
<evidence type="ECO:0000256" key="5">
    <source>
        <dbReference type="ARBA" id="ARBA00012518"/>
    </source>
</evidence>
<dbReference type="GO" id="GO:0050660">
    <property type="term" value="F:flavin adenine dinucleotide binding"/>
    <property type="evidence" value="ECO:0007669"/>
    <property type="project" value="InterPro"/>
</dbReference>
<dbReference type="InterPro" id="IPR003170">
    <property type="entry name" value="MurB"/>
</dbReference>
<keyword evidence="13 19" id="KW-0573">Peptidoglycan synthesis</keyword>
<dbReference type="Pfam" id="PF02873">
    <property type="entry name" value="MurB_C"/>
    <property type="match status" value="1"/>
</dbReference>
<protein>
    <recommendedName>
        <fullName evidence="6 19">UDP-N-acetylenolpyruvoylglucosamine reductase</fullName>
        <ecNumber evidence="5 19">1.3.1.98</ecNumber>
    </recommendedName>
    <alternativeName>
        <fullName evidence="17 19">UDP-N-acetylmuramate dehydrogenase</fullName>
    </alternativeName>
</protein>
<evidence type="ECO:0000256" key="7">
    <source>
        <dbReference type="ARBA" id="ARBA00022490"/>
    </source>
</evidence>
<evidence type="ECO:0000256" key="9">
    <source>
        <dbReference type="ARBA" id="ARBA00022630"/>
    </source>
</evidence>
<name>V8C9A9_9HELI</name>
<keyword evidence="9 19" id="KW-0285">Flavoprotein</keyword>
<dbReference type="PATRIC" id="fig|1357400.3.peg.999"/>
<evidence type="ECO:0000256" key="18">
    <source>
        <dbReference type="ARBA" id="ARBA00048914"/>
    </source>
</evidence>
<comment type="catalytic activity">
    <reaction evidence="18 19">
        <text>UDP-N-acetyl-alpha-D-muramate + NADP(+) = UDP-N-acetyl-3-O-(1-carboxyvinyl)-alpha-D-glucosamine + NADPH + H(+)</text>
        <dbReference type="Rhea" id="RHEA:12248"/>
        <dbReference type="ChEBI" id="CHEBI:15378"/>
        <dbReference type="ChEBI" id="CHEBI:57783"/>
        <dbReference type="ChEBI" id="CHEBI:58349"/>
        <dbReference type="ChEBI" id="CHEBI:68483"/>
        <dbReference type="ChEBI" id="CHEBI:70757"/>
        <dbReference type="EC" id="1.3.1.98"/>
    </reaction>
</comment>
<dbReference type="InterPro" id="IPR036318">
    <property type="entry name" value="FAD-bd_PCMH-like_sf"/>
</dbReference>
<evidence type="ECO:0000256" key="10">
    <source>
        <dbReference type="ARBA" id="ARBA00022827"/>
    </source>
</evidence>
<evidence type="ECO:0000256" key="19">
    <source>
        <dbReference type="HAMAP-Rule" id="MF_00037"/>
    </source>
</evidence>
<evidence type="ECO:0000259" key="20">
    <source>
        <dbReference type="Pfam" id="PF02873"/>
    </source>
</evidence>
<keyword evidence="11 19" id="KW-0521">NADP</keyword>
<evidence type="ECO:0000256" key="14">
    <source>
        <dbReference type="ARBA" id="ARBA00023002"/>
    </source>
</evidence>
<dbReference type="GO" id="GO:0008762">
    <property type="term" value="F:UDP-N-acetylmuramate dehydrogenase activity"/>
    <property type="evidence" value="ECO:0007669"/>
    <property type="project" value="UniProtKB-UniRule"/>
</dbReference>
<dbReference type="Gene3D" id="3.90.78.10">
    <property type="entry name" value="UDP-N-acetylenolpyruvoylglucosamine reductase, C-terminal domain"/>
    <property type="match status" value="1"/>
</dbReference>
<keyword evidence="8 19" id="KW-0132">Cell division</keyword>
<evidence type="ECO:0000256" key="16">
    <source>
        <dbReference type="ARBA" id="ARBA00023316"/>
    </source>
</evidence>
<evidence type="ECO:0000256" key="15">
    <source>
        <dbReference type="ARBA" id="ARBA00023306"/>
    </source>
</evidence>
<evidence type="ECO:0000256" key="4">
    <source>
        <dbReference type="ARBA" id="ARBA00004752"/>
    </source>
</evidence>
<dbReference type="HOGENOM" id="CLU_035304_1_2_7"/>
<evidence type="ECO:0000313" key="21">
    <source>
        <dbReference type="EMBL" id="ETD23978.1"/>
    </source>
</evidence>
<evidence type="ECO:0000256" key="3">
    <source>
        <dbReference type="ARBA" id="ARBA00004496"/>
    </source>
</evidence>
<evidence type="ECO:0000256" key="17">
    <source>
        <dbReference type="ARBA" id="ARBA00031026"/>
    </source>
</evidence>
<dbReference type="InterPro" id="IPR011601">
    <property type="entry name" value="MurB_C"/>
</dbReference>
<dbReference type="EC" id="1.3.1.98" evidence="5 19"/>
<dbReference type="GO" id="GO:0051301">
    <property type="term" value="P:cell division"/>
    <property type="evidence" value="ECO:0007669"/>
    <property type="project" value="UniProtKB-KW"/>
</dbReference>